<dbReference type="InterPro" id="IPR029058">
    <property type="entry name" value="AB_hydrolase_fold"/>
</dbReference>
<dbReference type="EC" id="3.1.1.-" evidence="3"/>
<evidence type="ECO:0000256" key="1">
    <source>
        <dbReference type="ARBA" id="ARBA00005964"/>
    </source>
</evidence>
<dbReference type="InterPro" id="IPR050309">
    <property type="entry name" value="Type-B_Carboxylest/Lipase"/>
</dbReference>
<dbReference type="Gene3D" id="3.40.50.1820">
    <property type="entry name" value="alpha/beta hydrolase"/>
    <property type="match status" value="1"/>
</dbReference>
<dbReference type="PANTHER" id="PTHR11559">
    <property type="entry name" value="CARBOXYLESTERASE"/>
    <property type="match status" value="1"/>
</dbReference>
<reference evidence="6" key="1">
    <citation type="submission" date="2017-01" db="EMBL/GenBank/DDBJ databases">
        <authorList>
            <person name="Varghese N."/>
            <person name="Submissions S."/>
        </authorList>
    </citation>
    <scope>NUCLEOTIDE SEQUENCE [LARGE SCALE GENOMIC DNA]</scope>
    <source>
        <strain evidence="6">DSM 44531</strain>
    </source>
</reference>
<proteinExistence type="inferred from homology"/>
<dbReference type="AlphaFoldDB" id="A0A1N7JL31"/>
<organism evidence="5 6">
    <name type="scientific">Corynebacterium appendicis CIP 107643</name>
    <dbReference type="NCBI Taxonomy" id="1161099"/>
    <lineage>
        <taxon>Bacteria</taxon>
        <taxon>Bacillati</taxon>
        <taxon>Actinomycetota</taxon>
        <taxon>Actinomycetes</taxon>
        <taxon>Mycobacteriales</taxon>
        <taxon>Corynebacteriaceae</taxon>
        <taxon>Corynebacterium</taxon>
    </lineage>
</organism>
<evidence type="ECO:0000313" key="5">
    <source>
        <dbReference type="EMBL" id="SIS50020.1"/>
    </source>
</evidence>
<dbReference type="Proteomes" id="UP000186292">
    <property type="component" value="Unassembled WGS sequence"/>
</dbReference>
<keyword evidence="2 3" id="KW-0378">Hydrolase</keyword>
<evidence type="ECO:0000256" key="3">
    <source>
        <dbReference type="RuleBase" id="RU361235"/>
    </source>
</evidence>
<evidence type="ECO:0000313" key="6">
    <source>
        <dbReference type="Proteomes" id="UP000186292"/>
    </source>
</evidence>
<dbReference type="InterPro" id="IPR002018">
    <property type="entry name" value="CarbesteraseB"/>
</dbReference>
<sequence>MSSPVEVTCPAGTVIGTSDGSISTFHSIPFAHFPARFDDAEMAPKGELIDAQKANPNTVALTIVAPKRAKDAPVIVHIHGGRFEMGSHEDEASPGKRLAENGVILVRIGYRKKLEGLVPFPDDQPHHFRAVDEVNLGLEWVQQNIESFGGDPTNVTLTGQSAGAAIVLWLMRKDHYRGAFRRAIAMSPAFPHKNFRQRKSSLRIPTTRTWLNRANQKTLERAYQRVRRRYPTDMALGPTPLQPEEMADIPLVISSHDKEFQHPIIGKRLTNKIVLRWVKKVVDNAPGKVWHVKFTKNSRHCDELFPLFDGPLTPWLVDYAKTGDPNLTPETALALPPATAKR</sequence>
<feature type="domain" description="Carboxylesterase type B" evidence="4">
    <location>
        <begin position="57"/>
        <end position="191"/>
    </location>
</feature>
<dbReference type="GO" id="GO:0016787">
    <property type="term" value="F:hydrolase activity"/>
    <property type="evidence" value="ECO:0007669"/>
    <property type="project" value="UniProtKB-KW"/>
</dbReference>
<dbReference type="EMBL" id="FTOF01000009">
    <property type="protein sequence ID" value="SIS50020.1"/>
    <property type="molecule type" value="Genomic_DNA"/>
</dbReference>
<name>A0A1N7JL31_9CORY</name>
<keyword evidence="6" id="KW-1185">Reference proteome</keyword>
<accession>A0A1N7JL31</accession>
<dbReference type="InterPro" id="IPR019826">
    <property type="entry name" value="Carboxylesterase_B_AS"/>
</dbReference>
<gene>
    <name evidence="5" type="ORF">SAMN05444817_10947</name>
</gene>
<evidence type="ECO:0000256" key="2">
    <source>
        <dbReference type="ARBA" id="ARBA00022801"/>
    </source>
</evidence>
<dbReference type="STRING" id="1161099.SAMN05444817_10947"/>
<dbReference type="SUPFAM" id="SSF53474">
    <property type="entry name" value="alpha/beta-Hydrolases"/>
    <property type="match status" value="1"/>
</dbReference>
<protein>
    <recommendedName>
        <fullName evidence="3">Carboxylic ester hydrolase</fullName>
        <ecNumber evidence="3">3.1.1.-</ecNumber>
    </recommendedName>
</protein>
<comment type="similarity">
    <text evidence="1 3">Belongs to the type-B carboxylesterase/lipase family.</text>
</comment>
<dbReference type="Pfam" id="PF00135">
    <property type="entry name" value="COesterase"/>
    <property type="match status" value="1"/>
</dbReference>
<dbReference type="RefSeq" id="WP_084560622.1">
    <property type="nucleotide sequence ID" value="NZ_CP046976.1"/>
</dbReference>
<dbReference type="PROSITE" id="PS00122">
    <property type="entry name" value="CARBOXYLESTERASE_B_1"/>
    <property type="match status" value="1"/>
</dbReference>
<dbReference type="OrthoDB" id="3199405at2"/>
<evidence type="ECO:0000259" key="4">
    <source>
        <dbReference type="Pfam" id="PF00135"/>
    </source>
</evidence>